<organism evidence="8">
    <name type="scientific">Cacopsylla melanoneura</name>
    <dbReference type="NCBI Taxonomy" id="428564"/>
    <lineage>
        <taxon>Eukaryota</taxon>
        <taxon>Metazoa</taxon>
        <taxon>Ecdysozoa</taxon>
        <taxon>Arthropoda</taxon>
        <taxon>Hexapoda</taxon>
        <taxon>Insecta</taxon>
        <taxon>Pterygota</taxon>
        <taxon>Neoptera</taxon>
        <taxon>Paraneoptera</taxon>
        <taxon>Hemiptera</taxon>
        <taxon>Sternorrhyncha</taxon>
        <taxon>Psylloidea</taxon>
        <taxon>Psyllidae</taxon>
        <taxon>Psyllinae</taxon>
        <taxon>Cacopsylla</taxon>
    </lineage>
</organism>
<sequence length="469" mass="52982">MQELNMKNSLDANMVQMSANYCLVYVAISAALFYRLGTHFLPMYIPYSVVEKNKQWLFKNICNSFVHSFISSIWIAFCLWNYPAHRYDFINVYSNQSYLLLCFSVGYFLYDFLDMLVNDRDSSFHLLVHHLVVVGVFGVAIYSRYYLGYAMVGLLVEVNSVFLHVRTLMRLTGNAQTSPRIYRTVCWMNFVTFLVFRIYLLAYLTHWLFSHRAFLNTTLFIFTLPCLITINVMSWLLLFKITVEDFSTPLLAVCRALGCHQWVDSIEKMVAAAAKEATSTTAGLAGGGSRNEGGHMTSDEKISVNEKLEGAIMSQLYRSDKIENEKTYVSDKIEGARSTEEDAQIEGAKRAEDMQLGGADLSFSRGFGTDKMAANGFVGGENREKDSVIEVTKRNLFPSEKPGDFLLNCEESSFVAHSGVDKTKFTATPGGETRQQYQNGVAHRFTNHTAVNECSENKETDFVGKLKAS</sequence>
<dbReference type="PANTHER" id="PTHR13439:SF4">
    <property type="entry name" value="TLC DOMAIN-CONTAINING PROTEIN"/>
    <property type="match status" value="1"/>
</dbReference>
<dbReference type="GO" id="GO:0005886">
    <property type="term" value="C:plasma membrane"/>
    <property type="evidence" value="ECO:0007669"/>
    <property type="project" value="TreeGrafter"/>
</dbReference>
<feature type="transmembrane region" description="Helical" evidence="6">
    <location>
        <begin position="122"/>
        <end position="142"/>
    </location>
</feature>
<evidence type="ECO:0000256" key="6">
    <source>
        <dbReference type="SAM" id="Phobius"/>
    </source>
</evidence>
<feature type="domain" description="TLC" evidence="7">
    <location>
        <begin position="53"/>
        <end position="248"/>
    </location>
</feature>
<dbReference type="InterPro" id="IPR006634">
    <property type="entry name" value="TLC-dom"/>
</dbReference>
<evidence type="ECO:0000259" key="7">
    <source>
        <dbReference type="PROSITE" id="PS50922"/>
    </source>
</evidence>
<accession>A0A8D8LPK3</accession>
<feature type="transmembrane region" description="Helical" evidence="6">
    <location>
        <begin position="181"/>
        <end position="202"/>
    </location>
</feature>
<keyword evidence="3 6" id="KW-1133">Transmembrane helix</keyword>
<dbReference type="AlphaFoldDB" id="A0A8D8LPK3"/>
<evidence type="ECO:0000256" key="3">
    <source>
        <dbReference type="ARBA" id="ARBA00022989"/>
    </source>
</evidence>
<dbReference type="PANTHER" id="PTHR13439">
    <property type="entry name" value="CT120 PROTEIN"/>
    <property type="match status" value="1"/>
</dbReference>
<dbReference type="PROSITE" id="PS50922">
    <property type="entry name" value="TLC"/>
    <property type="match status" value="1"/>
</dbReference>
<evidence type="ECO:0000256" key="2">
    <source>
        <dbReference type="ARBA" id="ARBA00022692"/>
    </source>
</evidence>
<feature type="transmembrane region" description="Helical" evidence="6">
    <location>
        <begin position="21"/>
        <end position="45"/>
    </location>
</feature>
<feature type="transmembrane region" description="Helical" evidence="6">
    <location>
        <begin position="65"/>
        <end position="82"/>
    </location>
</feature>
<reference evidence="8" key="1">
    <citation type="submission" date="2021-05" db="EMBL/GenBank/DDBJ databases">
        <authorList>
            <person name="Alioto T."/>
            <person name="Alioto T."/>
            <person name="Gomez Garrido J."/>
        </authorList>
    </citation>
    <scope>NUCLEOTIDE SEQUENCE</scope>
</reference>
<evidence type="ECO:0000313" key="8">
    <source>
        <dbReference type="EMBL" id="CAG6612836.1"/>
    </source>
</evidence>
<name>A0A8D8LPK3_9HEMI</name>
<dbReference type="GO" id="GO:0071709">
    <property type="term" value="P:membrane assembly"/>
    <property type="evidence" value="ECO:0007669"/>
    <property type="project" value="TreeGrafter"/>
</dbReference>
<evidence type="ECO:0000256" key="4">
    <source>
        <dbReference type="ARBA" id="ARBA00023136"/>
    </source>
</evidence>
<dbReference type="EMBL" id="HBUF01025644">
    <property type="protein sequence ID" value="CAG6612836.1"/>
    <property type="molecule type" value="Transcribed_RNA"/>
</dbReference>
<dbReference type="Pfam" id="PF03798">
    <property type="entry name" value="TRAM_LAG1_CLN8"/>
    <property type="match status" value="1"/>
</dbReference>
<dbReference type="GO" id="GO:0007009">
    <property type="term" value="P:plasma membrane organization"/>
    <property type="evidence" value="ECO:0007669"/>
    <property type="project" value="TreeGrafter"/>
</dbReference>
<dbReference type="GO" id="GO:0097035">
    <property type="term" value="P:regulation of membrane lipid distribution"/>
    <property type="evidence" value="ECO:0007669"/>
    <property type="project" value="TreeGrafter"/>
</dbReference>
<feature type="transmembrane region" description="Helical" evidence="6">
    <location>
        <begin position="89"/>
        <end position="110"/>
    </location>
</feature>
<evidence type="ECO:0000256" key="5">
    <source>
        <dbReference type="PROSITE-ProRule" id="PRU00205"/>
    </source>
</evidence>
<feature type="transmembrane region" description="Helical" evidence="6">
    <location>
        <begin position="214"/>
        <end position="238"/>
    </location>
</feature>
<proteinExistence type="predicted"/>
<keyword evidence="2 5" id="KW-0812">Transmembrane</keyword>
<dbReference type="SMART" id="SM00724">
    <property type="entry name" value="TLC"/>
    <property type="match status" value="1"/>
</dbReference>
<comment type="subcellular location">
    <subcellularLocation>
        <location evidence="1">Membrane</location>
        <topology evidence="1">Multi-pass membrane protein</topology>
    </subcellularLocation>
</comment>
<dbReference type="GO" id="GO:0055091">
    <property type="term" value="P:phospholipid homeostasis"/>
    <property type="evidence" value="ECO:0007669"/>
    <property type="project" value="TreeGrafter"/>
</dbReference>
<keyword evidence="4 5" id="KW-0472">Membrane</keyword>
<evidence type="ECO:0000256" key="1">
    <source>
        <dbReference type="ARBA" id="ARBA00004141"/>
    </source>
</evidence>
<protein>
    <submittedName>
        <fullName evidence="8">TLC domain-containing protein 2</fullName>
    </submittedName>
</protein>
<dbReference type="InterPro" id="IPR050846">
    <property type="entry name" value="TLCD"/>
</dbReference>